<dbReference type="Gene3D" id="1.10.630.10">
    <property type="entry name" value="Cytochrome P450"/>
    <property type="match status" value="1"/>
</dbReference>
<dbReference type="PANTHER" id="PTHR24296">
    <property type="entry name" value="CYTOCHROME P450"/>
    <property type="match status" value="1"/>
</dbReference>
<keyword evidence="2 5" id="KW-0479">Metal-binding</keyword>
<name>L8GPV9_ACACF</name>
<dbReference type="InterPro" id="IPR036396">
    <property type="entry name" value="Cyt_P450_sf"/>
</dbReference>
<sequence length="466" mass="52774">MVGYGADAPAGPYSWPLVGILPRVLVNSDRILELNQEAHLQYGDVFSWRLVHLRGMSIADPECLKWVLQTNFRNYEKGPHMAHLLGPLLGRGIFVANGDTWKHQRTTAKPLFRTESIKDMLPVFVSGAETVIATLERVADSEPIDLQNLFMRYTLDSIGLVGFGHDIGSLHRPVEFSYLFDKAQAEIDKRADNPLREYVLGWGGGLEADIARMDQFVLGIIRRRRAEPPDELRQKSDLLSRYLCLRDPQGLPFSDAYLRDVVMNFLIAGRDTTAILLTWAFYLLALHPEAADRAIGEIDERVGGRAPTWDDLSQLPYLRAVLDETLRLYPPVPSNFKMAVQDDVLPNGVRVKAGTYIGFNAYTIHRSRQWWGDDADQFVPERWLDRERVRAMHPFQYFPFLAGPRVCLGMHMALLEAKLLAVMVLQRFRFRLAPGHVVRPRKAITMPAAHGLYAHVLARSAVAPQS</sequence>
<dbReference type="OMA" id="MGTRVNS"/>
<keyword evidence="5" id="KW-0349">Heme</keyword>
<feature type="binding site" description="axial binding residue" evidence="5">
    <location>
        <position position="407"/>
    </location>
    <ligand>
        <name>heme</name>
        <dbReference type="ChEBI" id="CHEBI:30413"/>
    </ligand>
    <ligandPart>
        <name>Fe</name>
        <dbReference type="ChEBI" id="CHEBI:18248"/>
    </ligandPart>
</feature>
<dbReference type="KEGG" id="acan:ACA1_019600"/>
<dbReference type="SUPFAM" id="SSF48264">
    <property type="entry name" value="Cytochrome P450"/>
    <property type="match status" value="1"/>
</dbReference>
<evidence type="ECO:0000313" key="7">
    <source>
        <dbReference type="Proteomes" id="UP000011083"/>
    </source>
</evidence>
<dbReference type="GO" id="GO:0004497">
    <property type="term" value="F:monooxygenase activity"/>
    <property type="evidence" value="ECO:0007669"/>
    <property type="project" value="InterPro"/>
</dbReference>
<dbReference type="VEuPathDB" id="AmoebaDB:ACA1_019600"/>
<dbReference type="AlphaFoldDB" id="L8GPV9"/>
<gene>
    <name evidence="6" type="ORF">ACA1_019600</name>
</gene>
<dbReference type="InterPro" id="IPR001128">
    <property type="entry name" value="Cyt_P450"/>
</dbReference>
<accession>L8GPV9</accession>
<proteinExistence type="inferred from homology"/>
<dbReference type="GO" id="GO:0016705">
    <property type="term" value="F:oxidoreductase activity, acting on paired donors, with incorporation or reduction of molecular oxygen"/>
    <property type="evidence" value="ECO:0007669"/>
    <property type="project" value="InterPro"/>
</dbReference>
<dbReference type="PRINTS" id="PR00463">
    <property type="entry name" value="EP450I"/>
</dbReference>
<dbReference type="PRINTS" id="PR00385">
    <property type="entry name" value="P450"/>
</dbReference>
<evidence type="ECO:0000256" key="1">
    <source>
        <dbReference type="ARBA" id="ARBA00010617"/>
    </source>
</evidence>
<dbReference type="GO" id="GO:0020037">
    <property type="term" value="F:heme binding"/>
    <property type="evidence" value="ECO:0007669"/>
    <property type="project" value="InterPro"/>
</dbReference>
<dbReference type="InterPro" id="IPR002401">
    <property type="entry name" value="Cyt_P450_E_grp-I"/>
</dbReference>
<protein>
    <submittedName>
        <fullName evidence="6">Cytochrome p450 superfamily protein</fullName>
    </submittedName>
</protein>
<dbReference type="Proteomes" id="UP000011083">
    <property type="component" value="Unassembled WGS sequence"/>
</dbReference>
<evidence type="ECO:0000313" key="6">
    <source>
        <dbReference type="EMBL" id="ELR14957.1"/>
    </source>
</evidence>
<comment type="similarity">
    <text evidence="1">Belongs to the cytochrome P450 family.</text>
</comment>
<reference evidence="6 7" key="1">
    <citation type="journal article" date="2013" name="Genome Biol.">
        <title>Genome of Acanthamoeba castellanii highlights extensive lateral gene transfer and early evolution of tyrosine kinase signaling.</title>
        <authorList>
            <person name="Clarke M."/>
            <person name="Lohan A.J."/>
            <person name="Liu B."/>
            <person name="Lagkouvardos I."/>
            <person name="Roy S."/>
            <person name="Zafar N."/>
            <person name="Bertelli C."/>
            <person name="Schilde C."/>
            <person name="Kianianmomeni A."/>
            <person name="Burglin T.R."/>
            <person name="Frech C."/>
            <person name="Turcotte B."/>
            <person name="Kopec K.O."/>
            <person name="Synnott J.M."/>
            <person name="Choo C."/>
            <person name="Paponov I."/>
            <person name="Finkler A."/>
            <person name="Soon Heng Tan C."/>
            <person name="Hutchins A.P."/>
            <person name="Weinmeier T."/>
            <person name="Rattei T."/>
            <person name="Chu J.S."/>
            <person name="Gimenez G."/>
            <person name="Irimia M."/>
            <person name="Rigden D.J."/>
            <person name="Fitzpatrick D.A."/>
            <person name="Lorenzo-Morales J."/>
            <person name="Bateman A."/>
            <person name="Chiu C.H."/>
            <person name="Tang P."/>
            <person name="Hegemann P."/>
            <person name="Fromm H."/>
            <person name="Raoult D."/>
            <person name="Greub G."/>
            <person name="Miranda-Saavedra D."/>
            <person name="Chen N."/>
            <person name="Nash P."/>
            <person name="Ginger M.L."/>
            <person name="Horn M."/>
            <person name="Schaap P."/>
            <person name="Caler L."/>
            <person name="Loftus B."/>
        </authorList>
    </citation>
    <scope>NUCLEOTIDE SEQUENCE [LARGE SCALE GENOMIC DNA]</scope>
    <source>
        <strain evidence="6 7">Neff</strain>
    </source>
</reference>
<organism evidence="6 7">
    <name type="scientific">Acanthamoeba castellanii (strain ATCC 30010 / Neff)</name>
    <dbReference type="NCBI Taxonomy" id="1257118"/>
    <lineage>
        <taxon>Eukaryota</taxon>
        <taxon>Amoebozoa</taxon>
        <taxon>Discosea</taxon>
        <taxon>Longamoebia</taxon>
        <taxon>Centramoebida</taxon>
        <taxon>Acanthamoebidae</taxon>
        <taxon>Acanthamoeba</taxon>
    </lineage>
</organism>
<comment type="cofactor">
    <cofactor evidence="5">
        <name>heme</name>
        <dbReference type="ChEBI" id="CHEBI:30413"/>
    </cofactor>
</comment>
<keyword evidence="7" id="KW-1185">Reference proteome</keyword>
<dbReference type="Pfam" id="PF00067">
    <property type="entry name" value="p450"/>
    <property type="match status" value="1"/>
</dbReference>
<dbReference type="STRING" id="1257118.L8GPV9"/>
<dbReference type="EMBL" id="KB008039">
    <property type="protein sequence ID" value="ELR14957.1"/>
    <property type="molecule type" value="Genomic_DNA"/>
</dbReference>
<evidence type="ECO:0000256" key="4">
    <source>
        <dbReference type="ARBA" id="ARBA00023004"/>
    </source>
</evidence>
<dbReference type="OrthoDB" id="1055148at2759"/>
<evidence type="ECO:0000256" key="2">
    <source>
        <dbReference type="ARBA" id="ARBA00022723"/>
    </source>
</evidence>
<evidence type="ECO:0000256" key="3">
    <source>
        <dbReference type="ARBA" id="ARBA00023002"/>
    </source>
</evidence>
<keyword evidence="3" id="KW-0560">Oxidoreductase</keyword>
<evidence type="ECO:0000256" key="5">
    <source>
        <dbReference type="PIRSR" id="PIRSR602401-1"/>
    </source>
</evidence>
<keyword evidence="4 5" id="KW-0408">Iron</keyword>
<dbReference type="GO" id="GO:0005506">
    <property type="term" value="F:iron ion binding"/>
    <property type="evidence" value="ECO:0007669"/>
    <property type="project" value="InterPro"/>
</dbReference>
<dbReference type="GeneID" id="14915577"/>
<dbReference type="RefSeq" id="XP_004336970.1">
    <property type="nucleotide sequence ID" value="XM_004336922.1"/>
</dbReference>